<feature type="transmembrane region" description="Helical" evidence="1">
    <location>
        <begin position="45"/>
        <end position="65"/>
    </location>
</feature>
<name>A0A1H9JME8_9BACI</name>
<keyword evidence="1" id="KW-0812">Transmembrane</keyword>
<feature type="transmembrane region" description="Helical" evidence="1">
    <location>
        <begin position="7"/>
        <end position="25"/>
    </location>
</feature>
<feature type="transmembrane region" description="Helical" evidence="1">
    <location>
        <begin position="120"/>
        <end position="136"/>
    </location>
</feature>
<sequence>MKSVKRFAVYFSLTIGFLTLVFWGYKIPLNIKEKLMFNAPLELLTIYSIVLPILIGMILRLPTLIKEIKEKKKWAIDWVKLCAIGIPTLYISQASFLYFYLPSVTLPFSVMLVRNPDMPLTTISGMIFGYIVLDSLKKS</sequence>
<evidence type="ECO:0000256" key="1">
    <source>
        <dbReference type="SAM" id="Phobius"/>
    </source>
</evidence>
<dbReference type="RefSeq" id="WP_092505927.1">
    <property type="nucleotide sequence ID" value="NZ_FOEH01000007.1"/>
</dbReference>
<evidence type="ECO:0000313" key="2">
    <source>
        <dbReference type="EMBL" id="SEQ87775.1"/>
    </source>
</evidence>
<reference evidence="2 3" key="1">
    <citation type="submission" date="2016-10" db="EMBL/GenBank/DDBJ databases">
        <authorList>
            <person name="Varghese N."/>
            <person name="Submissions S."/>
        </authorList>
    </citation>
    <scope>NUCLEOTIDE SEQUENCE [LARGE SCALE GENOMIC DNA]</scope>
    <source>
        <strain evidence="2 3">CGMCC 1.7734</strain>
    </source>
</reference>
<protein>
    <recommendedName>
        <fullName evidence="4">Permease</fullName>
    </recommendedName>
</protein>
<comment type="caution">
    <text evidence="2">The sequence shown here is derived from an EMBL/GenBank/DDBJ whole genome shotgun (WGS) entry which is preliminary data.</text>
</comment>
<evidence type="ECO:0000313" key="3">
    <source>
        <dbReference type="Proteomes" id="UP000198733"/>
    </source>
</evidence>
<keyword evidence="1" id="KW-1133">Transmembrane helix</keyword>
<evidence type="ECO:0008006" key="4">
    <source>
        <dbReference type="Google" id="ProtNLM"/>
    </source>
</evidence>
<organism evidence="2 3">
    <name type="scientific">Virgibacillus subterraneus</name>
    <dbReference type="NCBI Taxonomy" id="621109"/>
    <lineage>
        <taxon>Bacteria</taxon>
        <taxon>Bacillati</taxon>
        <taxon>Bacillota</taxon>
        <taxon>Bacilli</taxon>
        <taxon>Bacillales</taxon>
        <taxon>Bacillaceae</taxon>
        <taxon>Virgibacillus</taxon>
    </lineage>
</organism>
<keyword evidence="3" id="KW-1185">Reference proteome</keyword>
<gene>
    <name evidence="2" type="ORF">SAMN05216232_3535</name>
</gene>
<dbReference type="EMBL" id="FOEH01000007">
    <property type="protein sequence ID" value="SEQ87775.1"/>
    <property type="molecule type" value="Genomic_DNA"/>
</dbReference>
<feature type="transmembrane region" description="Helical" evidence="1">
    <location>
        <begin position="77"/>
        <end position="100"/>
    </location>
</feature>
<dbReference type="Proteomes" id="UP000198733">
    <property type="component" value="Unassembled WGS sequence"/>
</dbReference>
<accession>A0A1H9JME8</accession>
<keyword evidence="1" id="KW-0472">Membrane</keyword>
<proteinExistence type="predicted"/>